<organism evidence="2 3">
    <name type="scientific">Necator americanus</name>
    <name type="common">Human hookworm</name>
    <dbReference type="NCBI Taxonomy" id="51031"/>
    <lineage>
        <taxon>Eukaryota</taxon>
        <taxon>Metazoa</taxon>
        <taxon>Ecdysozoa</taxon>
        <taxon>Nematoda</taxon>
        <taxon>Chromadorea</taxon>
        <taxon>Rhabditida</taxon>
        <taxon>Rhabditina</taxon>
        <taxon>Rhabditomorpha</taxon>
        <taxon>Strongyloidea</taxon>
        <taxon>Ancylostomatidae</taxon>
        <taxon>Bunostominae</taxon>
        <taxon>Necator</taxon>
    </lineage>
</organism>
<protein>
    <submittedName>
        <fullName evidence="2">Uncharacterized protein</fullName>
    </submittedName>
</protein>
<gene>
    <name evidence="2" type="ORF">NECAME_10999</name>
</gene>
<keyword evidence="3" id="KW-1185">Reference proteome</keyword>
<dbReference type="EMBL" id="KI660166">
    <property type="protein sequence ID" value="ETN77541.1"/>
    <property type="molecule type" value="Genomic_DNA"/>
</dbReference>
<feature type="region of interest" description="Disordered" evidence="1">
    <location>
        <begin position="1"/>
        <end position="61"/>
    </location>
</feature>
<evidence type="ECO:0000256" key="1">
    <source>
        <dbReference type="SAM" id="MobiDB-lite"/>
    </source>
</evidence>
<reference evidence="3" key="1">
    <citation type="journal article" date="2014" name="Nat. Genet.">
        <title>Genome of the human hookworm Necator americanus.</title>
        <authorList>
            <person name="Tang Y.T."/>
            <person name="Gao X."/>
            <person name="Rosa B.A."/>
            <person name="Abubucker S."/>
            <person name="Hallsworth-Pepin K."/>
            <person name="Martin J."/>
            <person name="Tyagi R."/>
            <person name="Heizer E."/>
            <person name="Zhang X."/>
            <person name="Bhonagiri-Palsikar V."/>
            <person name="Minx P."/>
            <person name="Warren W.C."/>
            <person name="Wang Q."/>
            <person name="Zhan B."/>
            <person name="Hotez P.J."/>
            <person name="Sternberg P.W."/>
            <person name="Dougall A."/>
            <person name="Gaze S.T."/>
            <person name="Mulvenna J."/>
            <person name="Sotillo J."/>
            <person name="Ranganathan S."/>
            <person name="Rabelo E.M."/>
            <person name="Wilson R.K."/>
            <person name="Felgner P.L."/>
            <person name="Bethony J."/>
            <person name="Hawdon J.M."/>
            <person name="Gasser R.B."/>
            <person name="Loukas A."/>
            <person name="Mitreva M."/>
        </authorList>
    </citation>
    <scope>NUCLEOTIDE SEQUENCE [LARGE SCALE GENOMIC DNA]</scope>
</reference>
<accession>W2T8L6</accession>
<sequence>MRYSEKSHSNYKKTTKNQEIKPKKGSSQNSQLPREIRDNSVTRLRSSSLTVAPTVSAEHIS</sequence>
<evidence type="ECO:0000313" key="2">
    <source>
        <dbReference type="EMBL" id="ETN77541.1"/>
    </source>
</evidence>
<dbReference type="AlphaFoldDB" id="W2T8L6"/>
<dbReference type="KEGG" id="nai:NECAME_10999"/>
<feature type="compositionally biased region" description="Polar residues" evidence="1">
    <location>
        <begin position="41"/>
        <end position="53"/>
    </location>
</feature>
<evidence type="ECO:0000313" key="3">
    <source>
        <dbReference type="Proteomes" id="UP000053676"/>
    </source>
</evidence>
<proteinExistence type="predicted"/>
<name>W2T8L6_NECAM</name>
<dbReference type="Proteomes" id="UP000053676">
    <property type="component" value="Unassembled WGS sequence"/>
</dbReference>